<feature type="domain" description="MaoC-like" evidence="1">
    <location>
        <begin position="190"/>
        <end position="267"/>
    </location>
</feature>
<protein>
    <submittedName>
        <fullName evidence="2">Acyl dehydratase</fullName>
    </submittedName>
</protein>
<reference evidence="3" key="1">
    <citation type="journal article" date="2018" name="Front. Microbiol.">
        <title>Genome-Based Analysis Reveals the Taxonomy and Diversity of the Family Idiomarinaceae.</title>
        <authorList>
            <person name="Liu Y."/>
            <person name="Lai Q."/>
            <person name="Shao Z."/>
        </authorList>
    </citation>
    <scope>NUCLEOTIDE SEQUENCE [LARGE SCALE GENOMIC DNA]</scope>
    <source>
        <strain evidence="3">PIM1</strain>
    </source>
</reference>
<evidence type="ECO:0000259" key="1">
    <source>
        <dbReference type="Pfam" id="PF01575"/>
    </source>
</evidence>
<evidence type="ECO:0000313" key="3">
    <source>
        <dbReference type="Proteomes" id="UP000288127"/>
    </source>
</evidence>
<dbReference type="GO" id="GO:0004312">
    <property type="term" value="F:fatty acid synthase activity"/>
    <property type="evidence" value="ECO:0007669"/>
    <property type="project" value="InterPro"/>
</dbReference>
<dbReference type="InterPro" id="IPR029069">
    <property type="entry name" value="HotDog_dom_sf"/>
</dbReference>
<dbReference type="EMBL" id="PIPZ01000003">
    <property type="protein sequence ID" value="RUO59302.1"/>
    <property type="molecule type" value="Genomic_DNA"/>
</dbReference>
<dbReference type="GO" id="GO:0005835">
    <property type="term" value="C:fatty acid synthase complex"/>
    <property type="evidence" value="ECO:0007669"/>
    <property type="project" value="InterPro"/>
</dbReference>
<dbReference type="InterPro" id="IPR003965">
    <property type="entry name" value="Fatty_acid_synthase"/>
</dbReference>
<name>A0A432YEC6_9GAMM</name>
<dbReference type="PANTHER" id="PTHR43841">
    <property type="entry name" value="3-HYDROXYACYL-THIOESTER DEHYDRATASE HTDX-RELATED"/>
    <property type="match status" value="1"/>
</dbReference>
<dbReference type="SUPFAM" id="SSF54637">
    <property type="entry name" value="Thioesterase/thiol ester dehydrase-isomerase"/>
    <property type="match status" value="1"/>
</dbReference>
<dbReference type="PANTHER" id="PTHR43841:SF3">
    <property type="entry name" value="(3R)-HYDROXYACYL-ACP DEHYDRATASE SUBUNIT HADB"/>
    <property type="match status" value="1"/>
</dbReference>
<dbReference type="Proteomes" id="UP000288127">
    <property type="component" value="Unassembled WGS sequence"/>
</dbReference>
<sequence length="297" mass="33696">MQVEQPDTLPNLPGMFFRSLFTVARNDQEVAEPQTLDAEFSAPAFSAAQLKRYHEAFNGFISEVPLTLIYCLAQRVHLAQMLGEHFPWPAPGLVHVSNNIEQHSDINADDGFILRASIKLPARGPKVSPRRLRPLFTVEFWQRDNHVATCVSEYQVMPKQVDRPRRAKESKTSEPPSDDWKRLDTWKLAGKVARDYARLSGDFNPIHLHPLLSRWFGFDQPIIHGMYMSGRAQAEVERAAKRPVVKIDVAFKRPVPLPAKVSLWQQLNEGGDSGQYQICGAEDHLQRLEGSFSFAND</sequence>
<comment type="caution">
    <text evidence="2">The sequence shown here is derived from an EMBL/GenBank/DDBJ whole genome shotgun (WGS) entry which is preliminary data.</text>
</comment>
<dbReference type="OrthoDB" id="9774179at2"/>
<dbReference type="GO" id="GO:0006633">
    <property type="term" value="P:fatty acid biosynthetic process"/>
    <property type="evidence" value="ECO:0007669"/>
    <property type="project" value="InterPro"/>
</dbReference>
<accession>A0A432YEC6</accession>
<dbReference type="Gene3D" id="3.10.129.10">
    <property type="entry name" value="Hotdog Thioesterase"/>
    <property type="match status" value="1"/>
</dbReference>
<dbReference type="InterPro" id="IPR002539">
    <property type="entry name" value="MaoC-like_dom"/>
</dbReference>
<evidence type="ECO:0000313" key="2">
    <source>
        <dbReference type="EMBL" id="RUO59302.1"/>
    </source>
</evidence>
<dbReference type="AlphaFoldDB" id="A0A432YEC6"/>
<dbReference type="Pfam" id="PF01575">
    <property type="entry name" value="MaoC_dehydratas"/>
    <property type="match status" value="1"/>
</dbReference>
<organism evidence="2 3">
    <name type="scientific">Pseudidiomarina marina</name>
    <dbReference type="NCBI Taxonomy" id="502366"/>
    <lineage>
        <taxon>Bacteria</taxon>
        <taxon>Pseudomonadati</taxon>
        <taxon>Pseudomonadota</taxon>
        <taxon>Gammaproteobacteria</taxon>
        <taxon>Alteromonadales</taxon>
        <taxon>Idiomarinaceae</taxon>
        <taxon>Pseudidiomarina</taxon>
    </lineage>
</organism>
<keyword evidence="3" id="KW-1185">Reference proteome</keyword>
<gene>
    <name evidence="2" type="ORF">CWI76_09735</name>
</gene>
<dbReference type="PRINTS" id="PR01483">
    <property type="entry name" value="FASYNTHASE"/>
</dbReference>
<proteinExistence type="predicted"/>